<evidence type="ECO:0000256" key="3">
    <source>
        <dbReference type="PROSITE-ProRule" id="PRU00076"/>
    </source>
</evidence>
<evidence type="ECO:0000256" key="2">
    <source>
        <dbReference type="ARBA" id="ARBA00023157"/>
    </source>
</evidence>
<dbReference type="Proteomes" id="UP000035680">
    <property type="component" value="Unassembled WGS sequence"/>
</dbReference>
<feature type="chain" id="PRO_5005329339" evidence="4">
    <location>
        <begin position="24"/>
        <end position="407"/>
    </location>
</feature>
<dbReference type="SMART" id="SM00179">
    <property type="entry name" value="EGF_CA"/>
    <property type="match status" value="1"/>
</dbReference>
<dbReference type="Pfam" id="PF07645">
    <property type="entry name" value="EGF_CA"/>
    <property type="match status" value="1"/>
</dbReference>
<keyword evidence="4" id="KW-0732">Signal</keyword>
<dbReference type="InterPro" id="IPR001881">
    <property type="entry name" value="EGF-like_Ca-bd_dom"/>
</dbReference>
<keyword evidence="6" id="KW-1185">Reference proteome</keyword>
<dbReference type="InterPro" id="IPR000742">
    <property type="entry name" value="EGF"/>
</dbReference>
<comment type="caution">
    <text evidence="3">Lacks conserved residue(s) required for the propagation of feature annotation.</text>
</comment>
<dbReference type="GO" id="GO:0005509">
    <property type="term" value="F:calcium ion binding"/>
    <property type="evidence" value="ECO:0007669"/>
    <property type="project" value="InterPro"/>
</dbReference>
<dbReference type="PROSITE" id="PS50026">
    <property type="entry name" value="EGF_3"/>
    <property type="match status" value="1"/>
</dbReference>
<dbReference type="PROSITE" id="PS00010">
    <property type="entry name" value="ASX_HYDROXYL"/>
    <property type="match status" value="1"/>
</dbReference>
<evidence type="ECO:0000313" key="6">
    <source>
        <dbReference type="Proteomes" id="UP000035680"/>
    </source>
</evidence>
<protein>
    <submittedName>
        <fullName evidence="7">EGF-like domain-containing protein</fullName>
    </submittedName>
</protein>
<feature type="domain" description="EGF-like" evidence="5">
    <location>
        <begin position="342"/>
        <end position="383"/>
    </location>
</feature>
<dbReference type="STRING" id="75913.A0A0K0F990"/>
<name>A0A0K0F990_STRVS</name>
<dbReference type="InterPro" id="IPR049883">
    <property type="entry name" value="NOTCH1_EGF-like"/>
</dbReference>
<organism evidence="6 7">
    <name type="scientific">Strongyloides venezuelensis</name>
    <name type="common">Threadworm</name>
    <dbReference type="NCBI Taxonomy" id="75913"/>
    <lineage>
        <taxon>Eukaryota</taxon>
        <taxon>Metazoa</taxon>
        <taxon>Ecdysozoa</taxon>
        <taxon>Nematoda</taxon>
        <taxon>Chromadorea</taxon>
        <taxon>Rhabditida</taxon>
        <taxon>Tylenchina</taxon>
        <taxon>Panagrolaimomorpha</taxon>
        <taxon>Strongyloidoidea</taxon>
        <taxon>Strongyloididae</taxon>
        <taxon>Strongyloides</taxon>
    </lineage>
</organism>
<dbReference type="PROSITE" id="PS01186">
    <property type="entry name" value="EGF_2"/>
    <property type="match status" value="1"/>
</dbReference>
<reference evidence="6" key="1">
    <citation type="submission" date="2014-07" db="EMBL/GenBank/DDBJ databases">
        <authorList>
            <person name="Martin A.A"/>
            <person name="De Silva N."/>
        </authorList>
    </citation>
    <scope>NUCLEOTIDE SEQUENCE</scope>
</reference>
<dbReference type="SUPFAM" id="SSF57196">
    <property type="entry name" value="EGF/Laminin"/>
    <property type="match status" value="1"/>
</dbReference>
<reference evidence="7" key="2">
    <citation type="submission" date="2015-08" db="UniProtKB">
        <authorList>
            <consortium name="WormBaseParasite"/>
        </authorList>
    </citation>
    <scope>IDENTIFICATION</scope>
</reference>
<evidence type="ECO:0000259" key="5">
    <source>
        <dbReference type="PROSITE" id="PS50026"/>
    </source>
</evidence>
<dbReference type="PROSITE" id="PS01187">
    <property type="entry name" value="EGF_CA"/>
    <property type="match status" value="1"/>
</dbReference>
<dbReference type="InterPro" id="IPR018097">
    <property type="entry name" value="EGF_Ca-bd_CS"/>
</dbReference>
<dbReference type="WBParaSite" id="SVE_0539100.1">
    <property type="protein sequence ID" value="SVE_0539100.1"/>
    <property type="gene ID" value="SVE_0539100"/>
</dbReference>
<evidence type="ECO:0000313" key="7">
    <source>
        <dbReference type="WBParaSite" id="SVE_0539100.1"/>
    </source>
</evidence>
<dbReference type="AlphaFoldDB" id="A0A0K0F990"/>
<feature type="signal peptide" evidence="4">
    <location>
        <begin position="1"/>
        <end position="23"/>
    </location>
</feature>
<evidence type="ECO:0000256" key="1">
    <source>
        <dbReference type="ARBA" id="ARBA00022536"/>
    </source>
</evidence>
<proteinExistence type="predicted"/>
<dbReference type="CDD" id="cd00054">
    <property type="entry name" value="EGF_CA"/>
    <property type="match status" value="1"/>
</dbReference>
<keyword evidence="1 3" id="KW-0245">EGF-like domain</keyword>
<evidence type="ECO:0000256" key="4">
    <source>
        <dbReference type="SAM" id="SignalP"/>
    </source>
</evidence>
<accession>A0A0K0F990</accession>
<sequence length="407" mass="48246">MYYFRIVIVYIIFLIICPEKNESNKLEEDEIPKNSREYWFGIMKNYSVIDKLMKSCFVPIQRSNERGGYYSMLDAISRLGRIAAYMRVFRRYIKAPNGLSDFSKKFPNYEFQFDVKIMEACTEHIWVCVEVISRTIESRAHIFFHADKNNVIEVFDLNEETLTEEITNSMFEQDYTIAYILCFLTTNRSPCLKHLPFCRYRVDSEYNKVTHSKQFFQIYSQWQTKIFNFKNKNFMRDEQFYTYFGQHEPIDNLGEFEPWQCAEESFCPDPCCGKWEKRNETCIELNKCPTQKDGDSIIIKNCQFFALMNRNFEDIVKNNWNTTCSCQKGKFEFDPDLQICVDVDECQNKIGKCGRNQECVNYVGGYACLCRPGFIKSKNGSCIGDNKPYKNDWHSHNYSPLRINNYS</sequence>
<dbReference type="SMART" id="SM00181">
    <property type="entry name" value="EGF"/>
    <property type="match status" value="1"/>
</dbReference>
<dbReference type="InterPro" id="IPR000152">
    <property type="entry name" value="EGF-type_Asp/Asn_hydroxyl_site"/>
</dbReference>
<keyword evidence="2" id="KW-1015">Disulfide bond</keyword>
<dbReference type="Gene3D" id="2.10.25.10">
    <property type="entry name" value="Laminin"/>
    <property type="match status" value="1"/>
</dbReference>